<evidence type="ECO:0000256" key="8">
    <source>
        <dbReference type="ARBA" id="ARBA00035585"/>
    </source>
</evidence>
<dbReference type="Proteomes" id="UP000199034">
    <property type="component" value="Unassembled WGS sequence"/>
</dbReference>
<gene>
    <name evidence="10" type="primary">fluC</name>
    <name evidence="10" type="synonym">crcB</name>
    <name evidence="11" type="ORF">SAMN05421872_11172</name>
</gene>
<keyword evidence="3 10" id="KW-0812">Transmembrane</keyword>
<dbReference type="HAMAP" id="MF_00454">
    <property type="entry name" value="FluC"/>
    <property type="match status" value="1"/>
</dbReference>
<dbReference type="EMBL" id="FMZM01000011">
    <property type="protein sequence ID" value="SDD81367.1"/>
    <property type="molecule type" value="Genomic_DNA"/>
</dbReference>
<keyword evidence="5 10" id="KW-0472">Membrane</keyword>
<evidence type="ECO:0000256" key="2">
    <source>
        <dbReference type="ARBA" id="ARBA00022475"/>
    </source>
</evidence>
<dbReference type="AlphaFoldDB" id="A0A1G6XVB7"/>
<evidence type="ECO:0000256" key="5">
    <source>
        <dbReference type="ARBA" id="ARBA00023136"/>
    </source>
</evidence>
<comment type="function">
    <text evidence="9 10">Fluoride-specific ion channel. Important for reducing fluoride concentration in the cell, thus reducing its toxicity.</text>
</comment>
<dbReference type="PANTHER" id="PTHR28259">
    <property type="entry name" value="FLUORIDE EXPORT PROTEIN 1-RELATED"/>
    <property type="match status" value="1"/>
</dbReference>
<feature type="transmembrane region" description="Helical" evidence="10">
    <location>
        <begin position="97"/>
        <end position="119"/>
    </location>
</feature>
<dbReference type="GO" id="GO:0140114">
    <property type="term" value="P:cellular detoxification of fluoride"/>
    <property type="evidence" value="ECO:0007669"/>
    <property type="project" value="UniProtKB-UniRule"/>
</dbReference>
<keyword evidence="10" id="KW-0479">Metal-binding</keyword>
<keyword evidence="4 10" id="KW-1133">Transmembrane helix</keyword>
<dbReference type="STRING" id="1045774.SAMN05421872_11172"/>
<organism evidence="11 12">
    <name type="scientific">Nocardioides lianchengensis</name>
    <dbReference type="NCBI Taxonomy" id="1045774"/>
    <lineage>
        <taxon>Bacteria</taxon>
        <taxon>Bacillati</taxon>
        <taxon>Actinomycetota</taxon>
        <taxon>Actinomycetes</taxon>
        <taxon>Propionibacteriales</taxon>
        <taxon>Nocardioidaceae</taxon>
        <taxon>Nocardioides</taxon>
    </lineage>
</organism>
<keyword evidence="10" id="KW-0813">Transport</keyword>
<evidence type="ECO:0000256" key="1">
    <source>
        <dbReference type="ARBA" id="ARBA00004651"/>
    </source>
</evidence>
<keyword evidence="10" id="KW-0406">Ion transport</keyword>
<keyword evidence="10" id="KW-0915">Sodium</keyword>
<evidence type="ECO:0000256" key="3">
    <source>
        <dbReference type="ARBA" id="ARBA00022692"/>
    </source>
</evidence>
<reference evidence="11 12" key="1">
    <citation type="submission" date="2016-10" db="EMBL/GenBank/DDBJ databases">
        <authorList>
            <person name="de Groot N.N."/>
        </authorList>
    </citation>
    <scope>NUCLEOTIDE SEQUENCE [LARGE SCALE GENOMIC DNA]</scope>
    <source>
        <strain evidence="11 12">CGMCC 4.6858</strain>
    </source>
</reference>
<comment type="subcellular location">
    <subcellularLocation>
        <location evidence="1 10">Cell membrane</location>
        <topology evidence="1 10">Multi-pass membrane protein</topology>
    </subcellularLocation>
</comment>
<keyword evidence="2 10" id="KW-1003">Cell membrane</keyword>
<evidence type="ECO:0000256" key="9">
    <source>
        <dbReference type="ARBA" id="ARBA00049940"/>
    </source>
</evidence>
<evidence type="ECO:0000256" key="7">
    <source>
        <dbReference type="ARBA" id="ARBA00035120"/>
    </source>
</evidence>
<comment type="activity regulation">
    <text evidence="10">Na(+) is not transported, but it plays an essential structural role and its presence is essential for fluoride channel function.</text>
</comment>
<proteinExistence type="inferred from homology"/>
<name>A0A1G6XVB7_9ACTN</name>
<evidence type="ECO:0000256" key="6">
    <source>
        <dbReference type="ARBA" id="ARBA00023303"/>
    </source>
</evidence>
<protein>
    <recommendedName>
        <fullName evidence="10">Fluoride-specific ion channel FluC</fullName>
    </recommendedName>
</protein>
<sequence length="125" mass="12235">MSAVDPRALGAVAVGGALGAVARWGLGELVPDGAGFPWTTFAINVTGSFLLAVVLGLAAVRRRPVLRAGLGPGVLGGYTTLSAVSEQSRALLADGRAATALVYLVATAVVAVAAVAVGARVGAGR</sequence>
<dbReference type="GO" id="GO:0062054">
    <property type="term" value="F:fluoride channel activity"/>
    <property type="evidence" value="ECO:0007669"/>
    <property type="project" value="UniProtKB-UniRule"/>
</dbReference>
<dbReference type="GO" id="GO:0005886">
    <property type="term" value="C:plasma membrane"/>
    <property type="evidence" value="ECO:0007669"/>
    <property type="project" value="UniProtKB-SubCell"/>
</dbReference>
<evidence type="ECO:0000256" key="4">
    <source>
        <dbReference type="ARBA" id="ARBA00022989"/>
    </source>
</evidence>
<dbReference type="RefSeq" id="WP_090859777.1">
    <property type="nucleotide sequence ID" value="NZ_FMZM01000011.1"/>
</dbReference>
<dbReference type="Pfam" id="PF02537">
    <property type="entry name" value="CRCB"/>
    <property type="match status" value="1"/>
</dbReference>
<keyword evidence="6 10" id="KW-0407">Ion channel</keyword>
<keyword evidence="12" id="KW-1185">Reference proteome</keyword>
<feature type="transmembrane region" description="Helical" evidence="10">
    <location>
        <begin position="65"/>
        <end position="85"/>
    </location>
</feature>
<evidence type="ECO:0000313" key="12">
    <source>
        <dbReference type="Proteomes" id="UP000199034"/>
    </source>
</evidence>
<dbReference type="PANTHER" id="PTHR28259:SF1">
    <property type="entry name" value="FLUORIDE EXPORT PROTEIN 1-RELATED"/>
    <property type="match status" value="1"/>
</dbReference>
<dbReference type="InterPro" id="IPR003691">
    <property type="entry name" value="FluC"/>
</dbReference>
<feature type="binding site" evidence="10">
    <location>
        <position position="76"/>
    </location>
    <ligand>
        <name>Na(+)</name>
        <dbReference type="ChEBI" id="CHEBI:29101"/>
        <note>structural</note>
    </ligand>
</feature>
<comment type="similarity">
    <text evidence="7 10">Belongs to the fluoride channel Fluc/FEX (TC 1.A.43) family.</text>
</comment>
<dbReference type="GO" id="GO:0046872">
    <property type="term" value="F:metal ion binding"/>
    <property type="evidence" value="ECO:0007669"/>
    <property type="project" value="UniProtKB-KW"/>
</dbReference>
<feature type="transmembrane region" description="Helical" evidence="10">
    <location>
        <begin position="38"/>
        <end position="58"/>
    </location>
</feature>
<accession>A0A1G6XVB7</accession>
<comment type="catalytic activity">
    <reaction evidence="8">
        <text>fluoride(in) = fluoride(out)</text>
        <dbReference type="Rhea" id="RHEA:76159"/>
        <dbReference type="ChEBI" id="CHEBI:17051"/>
    </reaction>
    <physiologicalReaction direction="left-to-right" evidence="8">
        <dbReference type="Rhea" id="RHEA:76160"/>
    </physiologicalReaction>
</comment>
<evidence type="ECO:0000256" key="10">
    <source>
        <dbReference type="HAMAP-Rule" id="MF_00454"/>
    </source>
</evidence>
<feature type="binding site" evidence="10">
    <location>
        <position position="79"/>
    </location>
    <ligand>
        <name>Na(+)</name>
        <dbReference type="ChEBI" id="CHEBI:29101"/>
        <note>structural</note>
    </ligand>
</feature>
<evidence type="ECO:0000313" key="11">
    <source>
        <dbReference type="EMBL" id="SDD81367.1"/>
    </source>
</evidence>